<evidence type="ECO:0000256" key="1">
    <source>
        <dbReference type="ARBA" id="ARBA00004141"/>
    </source>
</evidence>
<reference evidence="7 10" key="2">
    <citation type="submission" date="2020-07" db="EMBL/GenBank/DDBJ databases">
        <title>Sequencing the genomes of 1000 actinobacteria strains.</title>
        <authorList>
            <person name="Klenk H.-P."/>
        </authorList>
    </citation>
    <scope>NUCLEOTIDE SEQUENCE [LARGE SCALE GENOMIC DNA]</scope>
    <source>
        <strain evidence="7 10">DSM 45117</strain>
    </source>
</reference>
<evidence type="ECO:0000256" key="4">
    <source>
        <dbReference type="ARBA" id="ARBA00023136"/>
    </source>
</evidence>
<dbReference type="SUPFAM" id="SSF161098">
    <property type="entry name" value="MetI-like"/>
    <property type="match status" value="1"/>
</dbReference>
<sequence length="354" mass="38426">MRQYVVKRLVMAFAIVYFVVSLSFFMIRLMPGNPMSALEAQLQKQGGMSPAEIQQRVQAIYGLTPNEPLWRQYVSYIWNALHGDLGKSISDPSQSVVHVIANAAPWTIFIVGSALVLSFVTGLAVGALLAAFQNSAFSKSMTFVVSFLSAVPNYLVAIVLLYLLTDVHHYFPISGAYSVNIRPGFTFGFIGSAIYHAVLPVAAFVITSFGAWALSMKGTAVSVLGSEYVRAAESRGLSPRRVAQSYVGRNSLLPQVTGLALSVGFLFGGSVFIEFYFSYPGLGYYLINSINSRDYSVMMGCFLLITTSVVLANFFVDLVYPAIDPRIAKPGLARRAEEDKEAAEETVAVPGVGV</sequence>
<evidence type="ECO:0000256" key="2">
    <source>
        <dbReference type="ARBA" id="ARBA00022692"/>
    </source>
</evidence>
<dbReference type="PROSITE" id="PS50928">
    <property type="entry name" value="ABC_TM1"/>
    <property type="match status" value="1"/>
</dbReference>
<keyword evidence="3 5" id="KW-1133">Transmembrane helix</keyword>
<evidence type="ECO:0000313" key="10">
    <source>
        <dbReference type="Proteomes" id="UP000533017"/>
    </source>
</evidence>
<dbReference type="Proteomes" id="UP000199052">
    <property type="component" value="Unassembled WGS sequence"/>
</dbReference>
<evidence type="ECO:0000313" key="7">
    <source>
        <dbReference type="EMBL" id="NYH85217.1"/>
    </source>
</evidence>
<feature type="transmembrane region" description="Helical" evidence="5">
    <location>
        <begin position="9"/>
        <end position="30"/>
    </location>
</feature>
<dbReference type="CDD" id="cd06261">
    <property type="entry name" value="TM_PBP2"/>
    <property type="match status" value="1"/>
</dbReference>
<evidence type="ECO:0000313" key="8">
    <source>
        <dbReference type="EMBL" id="SFH06634.1"/>
    </source>
</evidence>
<dbReference type="InterPro" id="IPR035906">
    <property type="entry name" value="MetI-like_sf"/>
</dbReference>
<keyword evidence="4 5" id="KW-0472">Membrane</keyword>
<dbReference type="GO" id="GO:0055085">
    <property type="term" value="P:transmembrane transport"/>
    <property type="evidence" value="ECO:0007669"/>
    <property type="project" value="InterPro"/>
</dbReference>
<feature type="transmembrane region" description="Helical" evidence="5">
    <location>
        <begin position="143"/>
        <end position="165"/>
    </location>
</feature>
<feature type="transmembrane region" description="Helical" evidence="5">
    <location>
        <begin position="185"/>
        <end position="214"/>
    </location>
</feature>
<dbReference type="PANTHER" id="PTHR43376">
    <property type="entry name" value="OLIGOPEPTIDE TRANSPORT SYSTEM PERMEASE PROTEIN"/>
    <property type="match status" value="1"/>
</dbReference>
<reference evidence="8 9" key="1">
    <citation type="submission" date="2016-10" db="EMBL/GenBank/DDBJ databases">
        <authorList>
            <person name="de Groot N.N."/>
        </authorList>
    </citation>
    <scope>NUCLEOTIDE SEQUENCE [LARGE SCALE GENOMIC DNA]</scope>
    <source>
        <strain evidence="8 9">CPCC 202808</strain>
    </source>
</reference>
<accession>A0A1I2WZ66</accession>
<name>A0A1I2WZ66_9ACTN</name>
<dbReference type="GO" id="GO:0005886">
    <property type="term" value="C:plasma membrane"/>
    <property type="evidence" value="ECO:0007669"/>
    <property type="project" value="UniProtKB-SubCell"/>
</dbReference>
<protein>
    <submittedName>
        <fullName evidence="8">Peptide/nickel transport system permease protein</fullName>
    </submittedName>
</protein>
<proteinExistence type="inferred from homology"/>
<evidence type="ECO:0000259" key="6">
    <source>
        <dbReference type="PROSITE" id="PS50928"/>
    </source>
</evidence>
<evidence type="ECO:0000313" key="9">
    <source>
        <dbReference type="Proteomes" id="UP000199052"/>
    </source>
</evidence>
<dbReference type="RefSeq" id="WP_092885436.1">
    <property type="nucleotide sequence ID" value="NZ_FOOI01000011.1"/>
</dbReference>
<feature type="domain" description="ABC transmembrane type-1" evidence="6">
    <location>
        <begin position="104"/>
        <end position="320"/>
    </location>
</feature>
<feature type="transmembrane region" description="Helical" evidence="5">
    <location>
        <begin position="297"/>
        <end position="320"/>
    </location>
</feature>
<dbReference type="AlphaFoldDB" id="A0A1I2WZ66"/>
<evidence type="ECO:0000256" key="5">
    <source>
        <dbReference type="RuleBase" id="RU363032"/>
    </source>
</evidence>
<evidence type="ECO:0000256" key="3">
    <source>
        <dbReference type="ARBA" id="ARBA00022989"/>
    </source>
</evidence>
<keyword evidence="10" id="KW-1185">Reference proteome</keyword>
<dbReference type="OrthoDB" id="147688at2"/>
<feature type="transmembrane region" description="Helical" evidence="5">
    <location>
        <begin position="106"/>
        <end position="131"/>
    </location>
</feature>
<dbReference type="STRING" id="504797.SAMN05421678_111188"/>
<dbReference type="EMBL" id="FOOI01000011">
    <property type="protein sequence ID" value="SFH06634.1"/>
    <property type="molecule type" value="Genomic_DNA"/>
</dbReference>
<dbReference type="EMBL" id="JACBZA010000001">
    <property type="protein sequence ID" value="NYH85217.1"/>
    <property type="molecule type" value="Genomic_DNA"/>
</dbReference>
<comment type="similarity">
    <text evidence="5">Belongs to the binding-protein-dependent transport system permease family.</text>
</comment>
<comment type="subcellular location">
    <subcellularLocation>
        <location evidence="5">Cell membrane</location>
        <topology evidence="5">Multi-pass membrane protein</topology>
    </subcellularLocation>
    <subcellularLocation>
        <location evidence="1">Membrane</location>
        <topology evidence="1">Multi-pass membrane protein</topology>
    </subcellularLocation>
</comment>
<gene>
    <name evidence="7" type="ORF">FHR37_004068</name>
    <name evidence="8" type="ORF">SAMN05421678_111188</name>
</gene>
<keyword evidence="5" id="KW-0813">Transport</keyword>
<keyword evidence="2 5" id="KW-0812">Transmembrane</keyword>
<dbReference type="Pfam" id="PF00528">
    <property type="entry name" value="BPD_transp_1"/>
    <property type="match status" value="1"/>
</dbReference>
<dbReference type="InterPro" id="IPR000515">
    <property type="entry name" value="MetI-like"/>
</dbReference>
<dbReference type="PANTHER" id="PTHR43376:SF1">
    <property type="entry name" value="OLIGOPEPTIDE TRANSPORT SYSTEM PERMEASE PROTEIN"/>
    <property type="match status" value="1"/>
</dbReference>
<feature type="transmembrane region" description="Helical" evidence="5">
    <location>
        <begin position="256"/>
        <end position="277"/>
    </location>
</feature>
<organism evidence="8 9">
    <name type="scientific">Actinopolymorpha cephalotaxi</name>
    <dbReference type="NCBI Taxonomy" id="504797"/>
    <lineage>
        <taxon>Bacteria</taxon>
        <taxon>Bacillati</taxon>
        <taxon>Actinomycetota</taxon>
        <taxon>Actinomycetes</taxon>
        <taxon>Propionibacteriales</taxon>
        <taxon>Actinopolymorphaceae</taxon>
        <taxon>Actinopolymorpha</taxon>
    </lineage>
</organism>
<dbReference type="Gene3D" id="1.10.3720.10">
    <property type="entry name" value="MetI-like"/>
    <property type="match status" value="1"/>
</dbReference>
<dbReference type="Proteomes" id="UP000533017">
    <property type="component" value="Unassembled WGS sequence"/>
</dbReference>